<proteinExistence type="predicted"/>
<dbReference type="GO" id="GO:0015031">
    <property type="term" value="P:protein transport"/>
    <property type="evidence" value="ECO:0007669"/>
    <property type="project" value="UniProtKB-KW"/>
</dbReference>
<evidence type="ECO:0000259" key="11">
    <source>
        <dbReference type="Pfam" id="PF02953"/>
    </source>
</evidence>
<dbReference type="InterPro" id="IPR035427">
    <property type="entry name" value="Tim10-like_dom_sf"/>
</dbReference>
<dbReference type="GO" id="GO:0005739">
    <property type="term" value="C:mitochondrion"/>
    <property type="evidence" value="ECO:0007669"/>
    <property type="project" value="UniProtKB-SubCell"/>
</dbReference>
<dbReference type="EMBL" id="CACVKT020005610">
    <property type="protein sequence ID" value="CAC5396392.1"/>
    <property type="molecule type" value="Genomic_DNA"/>
</dbReference>
<keyword evidence="13" id="KW-1185">Reference proteome</keyword>
<dbReference type="AlphaFoldDB" id="A0A6J8CN60"/>
<keyword evidence="7" id="KW-0496">Mitochondrion</keyword>
<evidence type="ECO:0000313" key="13">
    <source>
        <dbReference type="Proteomes" id="UP000507470"/>
    </source>
</evidence>
<keyword evidence="3" id="KW-0479">Metal-binding</keyword>
<evidence type="ECO:0000256" key="4">
    <source>
        <dbReference type="ARBA" id="ARBA00022833"/>
    </source>
</evidence>
<evidence type="ECO:0000256" key="6">
    <source>
        <dbReference type="ARBA" id="ARBA00023010"/>
    </source>
</evidence>
<dbReference type="Gene3D" id="1.10.287.810">
    <property type="entry name" value="Mitochondrial import inner membrane translocase subunit tim13 like domains"/>
    <property type="match status" value="1"/>
</dbReference>
<feature type="transmembrane region" description="Helical" evidence="10">
    <location>
        <begin position="440"/>
        <end position="457"/>
    </location>
</feature>
<evidence type="ECO:0000256" key="10">
    <source>
        <dbReference type="SAM" id="Phobius"/>
    </source>
</evidence>
<dbReference type="InterPro" id="IPR050673">
    <property type="entry name" value="Mito_inner_translocase_sub"/>
</dbReference>
<dbReference type="OrthoDB" id="10253254at2759"/>
<dbReference type="Proteomes" id="UP000507470">
    <property type="component" value="Unassembled WGS sequence"/>
</dbReference>
<sequence length="467" mass="54070">MAVNLEDPTHSRNLRDFLLLYNVLTEQCFNSCVKRFHSKNLSRGENDCANLCTDRYVSFNQKLMMTFVENQNKKNKDLEEAMKSSMAPTLLPQSRPSDEQSESDSDKTSFSFVSSNKSRFVTKESKMMTLIPQVLRNERNLCCLFFLLLFSYYITMDVILYVTIQDTTFTDQTRGDSYSMFHPLSAKLVMSDHTNHYFMVPTTEIFDELTRFSKVFFFVTPNMVTITHFILALVAAKFVSSENLKHRRIAVVIYEFRIWLDSLDGVIYRSHAHETVYKSNKSTLGYYMDTTLDVLGGVAFNLGVVFFLFKGAPLISKTQEYILPFCKPAVPTENGVTNGNGEKYTKPSKKFIFWKCWCFGFQIFMASGSWDKRTEQMGEVLETNLKNDAQTTLQTSMLHSFSTWLVMYMWRLCDGQSLFQVFLVVIFMDKVWEFLNFVQYIGYVILISVNVITVVHVNHIKNVIGIK</sequence>
<feature type="region of interest" description="Disordered" evidence="9">
    <location>
        <begin position="86"/>
        <end position="110"/>
    </location>
</feature>
<reference evidence="12 13" key="1">
    <citation type="submission" date="2020-06" db="EMBL/GenBank/DDBJ databases">
        <authorList>
            <person name="Li R."/>
            <person name="Bekaert M."/>
        </authorList>
    </citation>
    <scope>NUCLEOTIDE SEQUENCE [LARGE SCALE GENOMIC DNA]</scope>
    <source>
        <strain evidence="13">wild</strain>
    </source>
</reference>
<evidence type="ECO:0000256" key="8">
    <source>
        <dbReference type="ARBA" id="ARBA00023157"/>
    </source>
</evidence>
<keyword evidence="5" id="KW-0653">Protein transport</keyword>
<keyword evidence="10" id="KW-0472">Membrane</keyword>
<keyword evidence="6" id="KW-0811">Translocation</keyword>
<evidence type="ECO:0000256" key="5">
    <source>
        <dbReference type="ARBA" id="ARBA00022927"/>
    </source>
</evidence>
<accession>A0A6J8CN60</accession>
<organism evidence="12 13">
    <name type="scientific">Mytilus coruscus</name>
    <name type="common">Sea mussel</name>
    <dbReference type="NCBI Taxonomy" id="42192"/>
    <lineage>
        <taxon>Eukaryota</taxon>
        <taxon>Metazoa</taxon>
        <taxon>Spiralia</taxon>
        <taxon>Lophotrochozoa</taxon>
        <taxon>Mollusca</taxon>
        <taxon>Bivalvia</taxon>
        <taxon>Autobranchia</taxon>
        <taxon>Pteriomorphia</taxon>
        <taxon>Mytilida</taxon>
        <taxon>Mytiloidea</taxon>
        <taxon>Mytilidae</taxon>
        <taxon>Mytilinae</taxon>
        <taxon>Mytilus</taxon>
    </lineage>
</organism>
<dbReference type="Gene3D" id="1.20.120.1760">
    <property type="match status" value="1"/>
</dbReference>
<evidence type="ECO:0000256" key="3">
    <source>
        <dbReference type="ARBA" id="ARBA00022723"/>
    </source>
</evidence>
<evidence type="ECO:0000256" key="1">
    <source>
        <dbReference type="ARBA" id="ARBA00004173"/>
    </source>
</evidence>
<dbReference type="Pfam" id="PF02953">
    <property type="entry name" value="zf-Tim10_DDP"/>
    <property type="match status" value="1"/>
</dbReference>
<feature type="transmembrane region" description="Helical" evidence="10">
    <location>
        <begin position="215"/>
        <end position="239"/>
    </location>
</feature>
<dbReference type="InterPro" id="IPR043130">
    <property type="entry name" value="CDP-OH_PTrfase_TM_dom"/>
</dbReference>
<dbReference type="InterPro" id="IPR004217">
    <property type="entry name" value="Tim10-like"/>
</dbReference>
<evidence type="ECO:0000256" key="2">
    <source>
        <dbReference type="ARBA" id="ARBA00022448"/>
    </source>
</evidence>
<comment type="subcellular location">
    <subcellularLocation>
        <location evidence="1">Mitochondrion</location>
    </subcellularLocation>
</comment>
<keyword evidence="8" id="KW-1015">Disulfide bond</keyword>
<evidence type="ECO:0000313" key="12">
    <source>
        <dbReference type="EMBL" id="CAC5396392.1"/>
    </source>
</evidence>
<keyword evidence="10" id="KW-1133">Transmembrane helix</keyword>
<gene>
    <name evidence="12" type="ORF">MCOR_30955</name>
</gene>
<keyword evidence="10" id="KW-0812">Transmembrane</keyword>
<keyword evidence="4" id="KW-0862">Zinc</keyword>
<evidence type="ECO:0000256" key="7">
    <source>
        <dbReference type="ARBA" id="ARBA00023128"/>
    </source>
</evidence>
<protein>
    <recommendedName>
        <fullName evidence="11">Tim10-like domain-containing protein</fullName>
    </recommendedName>
</protein>
<dbReference type="SUPFAM" id="SSF144122">
    <property type="entry name" value="Tim10-like"/>
    <property type="match status" value="1"/>
</dbReference>
<feature type="domain" description="Tim10-like" evidence="11">
    <location>
        <begin position="13"/>
        <end position="68"/>
    </location>
</feature>
<dbReference type="PANTHER" id="PTHR13172">
    <property type="entry name" value="MITOCHONDRIAL IMPORT INNER MEMBRANE TRANSLOCASE SUBUNIT TIM9B"/>
    <property type="match status" value="1"/>
</dbReference>
<feature type="transmembrane region" description="Helical" evidence="10">
    <location>
        <begin position="141"/>
        <end position="164"/>
    </location>
</feature>
<dbReference type="GO" id="GO:0046872">
    <property type="term" value="F:metal ion binding"/>
    <property type="evidence" value="ECO:0007669"/>
    <property type="project" value="UniProtKB-KW"/>
</dbReference>
<name>A0A6J8CN60_MYTCO</name>
<keyword evidence="2" id="KW-0813">Transport</keyword>
<feature type="transmembrane region" description="Helical" evidence="10">
    <location>
        <begin position="286"/>
        <end position="309"/>
    </location>
</feature>
<evidence type="ECO:0000256" key="9">
    <source>
        <dbReference type="SAM" id="MobiDB-lite"/>
    </source>
</evidence>